<organism evidence="2 3">
    <name type="scientific">Rhynchosporium graminicola</name>
    <dbReference type="NCBI Taxonomy" id="2792576"/>
    <lineage>
        <taxon>Eukaryota</taxon>
        <taxon>Fungi</taxon>
        <taxon>Dikarya</taxon>
        <taxon>Ascomycota</taxon>
        <taxon>Pezizomycotina</taxon>
        <taxon>Leotiomycetes</taxon>
        <taxon>Helotiales</taxon>
        <taxon>Ploettnerulaceae</taxon>
        <taxon>Rhynchosporium</taxon>
    </lineage>
</organism>
<evidence type="ECO:0000313" key="3">
    <source>
        <dbReference type="Proteomes" id="UP000178129"/>
    </source>
</evidence>
<evidence type="ECO:0000313" key="2">
    <source>
        <dbReference type="EMBL" id="CZT00502.1"/>
    </source>
</evidence>
<dbReference type="Proteomes" id="UP000178129">
    <property type="component" value="Unassembled WGS sequence"/>
</dbReference>
<name>A0A1E1KR64_9HELO</name>
<keyword evidence="3" id="KW-1185">Reference proteome</keyword>
<dbReference type="AlphaFoldDB" id="A0A1E1KR64"/>
<protein>
    <recommendedName>
        <fullName evidence="4">RRM domain-containing protein</fullName>
    </recommendedName>
</protein>
<gene>
    <name evidence="2" type="ORF">RCO7_02985</name>
</gene>
<dbReference type="EMBL" id="FJUW01000020">
    <property type="protein sequence ID" value="CZT00502.1"/>
    <property type="molecule type" value="Genomic_DNA"/>
</dbReference>
<feature type="region of interest" description="Disordered" evidence="1">
    <location>
        <begin position="48"/>
        <end position="69"/>
    </location>
</feature>
<dbReference type="InParanoid" id="A0A1E1KR64"/>
<sequence length="265" mass="30081">MQEYNHRQGDWRRTISVGEDHRVGSTNHSTMEHSTPVLDRWTQIGLMRGIKPPPRKSQSYGSQTDSGAPTTRTVAFHRLEDSLNCALWLKNLPMGTTASFLTSRIRTGRISAIHINKPLEDGQLYAAKVVFMTHIGAQRLLEYLQTAQGIEDFGGLVKSAYNWNGFLESQNQERSRVIRILGRAPYMKASFWMSYLEGMVTICQPKFYYQTTHCHESTLPDGRLQVEIGFARVSSQAFFVRQTILDDPTFSDLLDVVWGEDPCGC</sequence>
<accession>A0A1E1KR64</accession>
<feature type="compositionally biased region" description="Polar residues" evidence="1">
    <location>
        <begin position="56"/>
        <end position="69"/>
    </location>
</feature>
<reference evidence="3" key="1">
    <citation type="submission" date="2016-03" db="EMBL/GenBank/DDBJ databases">
        <authorList>
            <person name="Ploux O."/>
        </authorList>
    </citation>
    <scope>NUCLEOTIDE SEQUENCE [LARGE SCALE GENOMIC DNA]</scope>
    <source>
        <strain evidence="3">UK7</strain>
    </source>
</reference>
<comment type="caution">
    <text evidence="2">The sequence shown here is derived from an EMBL/GenBank/DDBJ whole genome shotgun (WGS) entry which is preliminary data.</text>
</comment>
<evidence type="ECO:0008006" key="4">
    <source>
        <dbReference type="Google" id="ProtNLM"/>
    </source>
</evidence>
<evidence type="ECO:0000256" key="1">
    <source>
        <dbReference type="SAM" id="MobiDB-lite"/>
    </source>
</evidence>
<proteinExistence type="predicted"/>